<gene>
    <name evidence="2" type="ORF">BVC80_379g94</name>
</gene>
<proteinExistence type="predicted"/>
<accession>A0A200QT07</accession>
<reference evidence="2 3" key="1">
    <citation type="journal article" date="2017" name="Mol. Plant">
        <title>The Genome of Medicinal Plant Macleaya cordata Provides New Insights into Benzylisoquinoline Alkaloids Metabolism.</title>
        <authorList>
            <person name="Liu X."/>
            <person name="Liu Y."/>
            <person name="Huang P."/>
            <person name="Ma Y."/>
            <person name="Qing Z."/>
            <person name="Tang Q."/>
            <person name="Cao H."/>
            <person name="Cheng P."/>
            <person name="Zheng Y."/>
            <person name="Yuan Z."/>
            <person name="Zhou Y."/>
            <person name="Liu J."/>
            <person name="Tang Z."/>
            <person name="Zhuo Y."/>
            <person name="Zhang Y."/>
            <person name="Yu L."/>
            <person name="Huang J."/>
            <person name="Yang P."/>
            <person name="Peng Q."/>
            <person name="Zhang J."/>
            <person name="Jiang W."/>
            <person name="Zhang Z."/>
            <person name="Lin K."/>
            <person name="Ro D.K."/>
            <person name="Chen X."/>
            <person name="Xiong X."/>
            <person name="Shang Y."/>
            <person name="Huang S."/>
            <person name="Zeng J."/>
        </authorList>
    </citation>
    <scope>NUCLEOTIDE SEQUENCE [LARGE SCALE GENOMIC DNA]</scope>
    <source>
        <strain evidence="3">cv. BLH2017</strain>
        <tissue evidence="2">Root</tissue>
    </source>
</reference>
<keyword evidence="3" id="KW-1185">Reference proteome</keyword>
<dbReference type="AlphaFoldDB" id="A0A200QT07"/>
<dbReference type="Proteomes" id="UP000195402">
    <property type="component" value="Unassembled WGS sequence"/>
</dbReference>
<evidence type="ECO:0000313" key="2">
    <source>
        <dbReference type="EMBL" id="OVA13562.1"/>
    </source>
</evidence>
<sequence>MGTEYLVRPVGRAEDEEDASDFEPGEENGEEEDDFAEEEEDQGDKSAGKGEAIQAIGVSPRVLKCEHWQSVQSLTLDPDLAVLL</sequence>
<evidence type="ECO:0000313" key="3">
    <source>
        <dbReference type="Proteomes" id="UP000195402"/>
    </source>
</evidence>
<name>A0A200QT07_MACCD</name>
<organism evidence="2 3">
    <name type="scientific">Macleaya cordata</name>
    <name type="common">Five-seeded plume-poppy</name>
    <name type="synonym">Bocconia cordata</name>
    <dbReference type="NCBI Taxonomy" id="56857"/>
    <lineage>
        <taxon>Eukaryota</taxon>
        <taxon>Viridiplantae</taxon>
        <taxon>Streptophyta</taxon>
        <taxon>Embryophyta</taxon>
        <taxon>Tracheophyta</taxon>
        <taxon>Spermatophyta</taxon>
        <taxon>Magnoliopsida</taxon>
        <taxon>Ranunculales</taxon>
        <taxon>Papaveraceae</taxon>
        <taxon>Papaveroideae</taxon>
        <taxon>Macleaya</taxon>
    </lineage>
</organism>
<feature type="compositionally biased region" description="Acidic residues" evidence="1">
    <location>
        <begin position="14"/>
        <end position="42"/>
    </location>
</feature>
<dbReference type="OrthoDB" id="1939423at2759"/>
<evidence type="ECO:0000256" key="1">
    <source>
        <dbReference type="SAM" id="MobiDB-lite"/>
    </source>
</evidence>
<dbReference type="STRING" id="56857.A0A200QT07"/>
<dbReference type="PANTHER" id="PTHR37195:SF2">
    <property type="entry name" value="NUCLEOLIN-LIKE"/>
    <property type="match status" value="1"/>
</dbReference>
<feature type="region of interest" description="Disordered" evidence="1">
    <location>
        <begin position="1"/>
        <end position="53"/>
    </location>
</feature>
<dbReference type="EMBL" id="MVGT01001110">
    <property type="protein sequence ID" value="OVA13562.1"/>
    <property type="molecule type" value="Genomic_DNA"/>
</dbReference>
<protein>
    <submittedName>
        <fullName evidence="2">Uncharacterized protein</fullName>
    </submittedName>
</protein>
<comment type="caution">
    <text evidence="2">The sequence shown here is derived from an EMBL/GenBank/DDBJ whole genome shotgun (WGS) entry which is preliminary data.</text>
</comment>
<dbReference type="PANTHER" id="PTHR37195">
    <property type="entry name" value="OS01G0332900 PROTEIN"/>
    <property type="match status" value="1"/>
</dbReference>
<dbReference type="InParanoid" id="A0A200QT07"/>